<dbReference type="OrthoDB" id="2355691at2"/>
<keyword evidence="1" id="KW-0812">Transmembrane</keyword>
<accession>A0A372LQQ8</accession>
<protein>
    <submittedName>
        <fullName evidence="2">Uncharacterized protein</fullName>
    </submittedName>
</protein>
<keyword evidence="1" id="KW-1133">Transmembrane helix</keyword>
<evidence type="ECO:0000313" key="3">
    <source>
        <dbReference type="Proteomes" id="UP000264541"/>
    </source>
</evidence>
<keyword evidence="1" id="KW-0472">Membrane</keyword>
<dbReference type="AlphaFoldDB" id="A0A372LQQ8"/>
<proteinExistence type="predicted"/>
<sequence length="96" mass="11675">MSEIIFLASSKPFKIPDEIEEYNNRKVFEREEEAIFFSVQEVEDYFKRKIEGLFLLPYIYIKEMELKIVYFLYLLVSWNSINIIWLFDKVAWLSSS</sequence>
<feature type="transmembrane region" description="Helical" evidence="1">
    <location>
        <begin position="68"/>
        <end position="87"/>
    </location>
</feature>
<comment type="caution">
    <text evidence="2">The sequence shown here is derived from an EMBL/GenBank/DDBJ whole genome shotgun (WGS) entry which is preliminary data.</text>
</comment>
<dbReference type="EMBL" id="QVTE01000015">
    <property type="protein sequence ID" value="RFU70545.1"/>
    <property type="molecule type" value="Genomic_DNA"/>
</dbReference>
<evidence type="ECO:0000256" key="1">
    <source>
        <dbReference type="SAM" id="Phobius"/>
    </source>
</evidence>
<reference evidence="2 3" key="1">
    <citation type="submission" date="2018-08" db="EMBL/GenBank/DDBJ databases">
        <title>Bacillus chawlae sp. nov., Bacillus glennii sp. nov., and Bacillus saganii sp. nov. Isolated from the Vehicle Assembly Building at Kennedy Space Center where the Viking Spacecraft were Assembled.</title>
        <authorList>
            <person name="Seuylemezian A."/>
            <person name="Vaishampayan P."/>
        </authorList>
    </citation>
    <scope>NUCLEOTIDE SEQUENCE [LARGE SCALE GENOMIC DNA]</scope>
    <source>
        <strain evidence="2 3">V47-23a</strain>
    </source>
</reference>
<keyword evidence="3" id="KW-1185">Reference proteome</keyword>
<organism evidence="2 3">
    <name type="scientific">Peribacillus saganii</name>
    <dbReference type="NCBI Taxonomy" id="2303992"/>
    <lineage>
        <taxon>Bacteria</taxon>
        <taxon>Bacillati</taxon>
        <taxon>Bacillota</taxon>
        <taxon>Bacilli</taxon>
        <taxon>Bacillales</taxon>
        <taxon>Bacillaceae</taxon>
        <taxon>Peribacillus</taxon>
    </lineage>
</organism>
<gene>
    <name evidence="2" type="ORF">D0469_06330</name>
</gene>
<evidence type="ECO:0000313" key="2">
    <source>
        <dbReference type="EMBL" id="RFU70545.1"/>
    </source>
</evidence>
<dbReference type="Proteomes" id="UP000264541">
    <property type="component" value="Unassembled WGS sequence"/>
</dbReference>
<dbReference type="RefSeq" id="WP_117325799.1">
    <property type="nucleotide sequence ID" value="NZ_QVTE01000015.1"/>
</dbReference>
<name>A0A372LQQ8_9BACI</name>